<name>A0AAW1X4A3_RUBAR</name>
<dbReference type="Proteomes" id="UP001457282">
    <property type="component" value="Unassembled WGS sequence"/>
</dbReference>
<dbReference type="PANTHER" id="PTHR37380:SF1">
    <property type="entry name" value="CLE FAMILY OSCLE501 PROTEIN"/>
    <property type="match status" value="1"/>
</dbReference>
<reference evidence="3 4" key="1">
    <citation type="journal article" date="2023" name="G3 (Bethesda)">
        <title>A chromosome-length genome assembly and annotation of blackberry (Rubus argutus, cv. 'Hillquist').</title>
        <authorList>
            <person name="Bruna T."/>
            <person name="Aryal R."/>
            <person name="Dudchenko O."/>
            <person name="Sargent D.J."/>
            <person name="Mead D."/>
            <person name="Buti M."/>
            <person name="Cavallini A."/>
            <person name="Hytonen T."/>
            <person name="Andres J."/>
            <person name="Pham M."/>
            <person name="Weisz D."/>
            <person name="Mascagni F."/>
            <person name="Usai G."/>
            <person name="Natali L."/>
            <person name="Bassil N."/>
            <person name="Fernandez G.E."/>
            <person name="Lomsadze A."/>
            <person name="Armour M."/>
            <person name="Olukolu B."/>
            <person name="Poorten T."/>
            <person name="Britton C."/>
            <person name="Davik J."/>
            <person name="Ashrafi H."/>
            <person name="Aiden E.L."/>
            <person name="Borodovsky M."/>
            <person name="Worthington M."/>
        </authorList>
    </citation>
    <scope>NUCLEOTIDE SEQUENCE [LARGE SCALE GENOMIC DNA]</scope>
    <source>
        <strain evidence="3">PI 553951</strain>
    </source>
</reference>
<keyword evidence="4" id="KW-1185">Reference proteome</keyword>
<comment type="caution">
    <text evidence="3">The sequence shown here is derived from an EMBL/GenBank/DDBJ whole genome shotgun (WGS) entry which is preliminary data.</text>
</comment>
<feature type="signal peptide" evidence="2">
    <location>
        <begin position="1"/>
        <end position="23"/>
    </location>
</feature>
<dbReference type="PANTHER" id="PTHR37380">
    <property type="entry name" value="CLE FAMILY OSCLE501 PROTEIN"/>
    <property type="match status" value="1"/>
</dbReference>
<evidence type="ECO:0000313" key="4">
    <source>
        <dbReference type="Proteomes" id="UP001457282"/>
    </source>
</evidence>
<keyword evidence="2" id="KW-0732">Signal</keyword>
<feature type="chain" id="PRO_5043374067" evidence="2">
    <location>
        <begin position="24"/>
        <end position="201"/>
    </location>
</feature>
<feature type="region of interest" description="Disordered" evidence="1">
    <location>
        <begin position="172"/>
        <end position="201"/>
    </location>
</feature>
<dbReference type="AlphaFoldDB" id="A0AAW1X4A3"/>
<dbReference type="EMBL" id="JBEDUW010000004">
    <property type="protein sequence ID" value="KAK9931627.1"/>
    <property type="molecule type" value="Genomic_DNA"/>
</dbReference>
<evidence type="ECO:0000256" key="2">
    <source>
        <dbReference type="SAM" id="SignalP"/>
    </source>
</evidence>
<gene>
    <name evidence="3" type="ORF">M0R45_018899</name>
</gene>
<protein>
    <submittedName>
        <fullName evidence="3">Uncharacterized protein</fullName>
    </submittedName>
</protein>
<evidence type="ECO:0000313" key="3">
    <source>
        <dbReference type="EMBL" id="KAK9931627.1"/>
    </source>
</evidence>
<organism evidence="3 4">
    <name type="scientific">Rubus argutus</name>
    <name type="common">Southern blackberry</name>
    <dbReference type="NCBI Taxonomy" id="59490"/>
    <lineage>
        <taxon>Eukaryota</taxon>
        <taxon>Viridiplantae</taxon>
        <taxon>Streptophyta</taxon>
        <taxon>Embryophyta</taxon>
        <taxon>Tracheophyta</taxon>
        <taxon>Spermatophyta</taxon>
        <taxon>Magnoliopsida</taxon>
        <taxon>eudicotyledons</taxon>
        <taxon>Gunneridae</taxon>
        <taxon>Pentapetalae</taxon>
        <taxon>rosids</taxon>
        <taxon>fabids</taxon>
        <taxon>Rosales</taxon>
        <taxon>Rosaceae</taxon>
        <taxon>Rosoideae</taxon>
        <taxon>Rosoideae incertae sedis</taxon>
        <taxon>Rubus</taxon>
    </lineage>
</organism>
<evidence type="ECO:0000256" key="1">
    <source>
        <dbReference type="SAM" id="MobiDB-lite"/>
    </source>
</evidence>
<accession>A0AAW1X4A3</accession>
<sequence>MKFSKTYTYVLFSVLLLSSTVISDRVSSLPLTIVEELKSNSMDGYSNYDDVLRLVPTGPNPMKSPGIPPTPPLSESLYGFEHFDDILRRVPKGTNPAESPPLNVLHSVPSGPNPIHNPGIPLTPPTSELLCDSSTFKGFKVKTLNNDDILRCMPKSANPPESLLLNVLRTVPSGPDPKHHEEISPTPPASELLRHVPKCLN</sequence>
<proteinExistence type="predicted"/>